<evidence type="ECO:0000256" key="5">
    <source>
        <dbReference type="ARBA" id="ARBA00023136"/>
    </source>
</evidence>
<reference evidence="7" key="1">
    <citation type="submission" date="2022-09" db="EMBL/GenBank/DDBJ databases">
        <title>Rhodovastum sp. nov. RN2-1 isolated from soil in Seongnam, South Korea.</title>
        <authorList>
            <person name="Le N.T."/>
        </authorList>
    </citation>
    <scope>NUCLEOTIDE SEQUENCE</scope>
    <source>
        <strain evidence="7">RN2-1</strain>
    </source>
</reference>
<dbReference type="GO" id="GO:0005886">
    <property type="term" value="C:plasma membrane"/>
    <property type="evidence" value="ECO:0007669"/>
    <property type="project" value="UniProtKB-SubCell"/>
</dbReference>
<evidence type="ECO:0000256" key="1">
    <source>
        <dbReference type="ARBA" id="ARBA00004651"/>
    </source>
</evidence>
<sequence length="306" mass="33161">MSPLRWIILLAGLAFVALAPTQMKNYGVYLTTLWCVYLIAGMGLNLTVGYAGQISLGQAAFLGIGAYTAAIMSKAGVPYLAIFPAAAALCFVVGLLLGFPALRVQHHYLAFATLGFNMLVFLVLRNEEWLTGGTFGINNIPRPTLFGWRFNRPLDFYHLTFAVLVLTGVLMAFLLRSPWGRAFAALRDNPIRAESVGINTTFYTLMAFAIGAAYAGIAGALFAPLVQFVEPAPFGFATSLSMLLMVIAGGSGRFFGPALGSVVVVLLPEWLRFAADWYLAVFGFLIVAMMIWLPGGLLSLPERVRR</sequence>
<comment type="caution">
    <text evidence="7">The sequence shown here is derived from an EMBL/GenBank/DDBJ whole genome shotgun (WGS) entry which is preliminary data.</text>
</comment>
<dbReference type="GO" id="GO:0015658">
    <property type="term" value="F:branched-chain amino acid transmembrane transporter activity"/>
    <property type="evidence" value="ECO:0007669"/>
    <property type="project" value="InterPro"/>
</dbReference>
<evidence type="ECO:0000313" key="8">
    <source>
        <dbReference type="Proteomes" id="UP001165679"/>
    </source>
</evidence>
<dbReference type="RefSeq" id="WP_264712947.1">
    <property type="nucleotide sequence ID" value="NZ_JAPDNT010000003.1"/>
</dbReference>
<feature type="transmembrane region" description="Helical" evidence="6">
    <location>
        <begin position="196"/>
        <end position="222"/>
    </location>
</feature>
<feature type="transmembrane region" description="Helical" evidence="6">
    <location>
        <begin position="254"/>
        <end position="271"/>
    </location>
</feature>
<feature type="transmembrane region" description="Helical" evidence="6">
    <location>
        <begin position="79"/>
        <end position="99"/>
    </location>
</feature>
<dbReference type="EMBL" id="JAPDNT010000003">
    <property type="protein sequence ID" value="MCW3474320.1"/>
    <property type="molecule type" value="Genomic_DNA"/>
</dbReference>
<evidence type="ECO:0000313" key="7">
    <source>
        <dbReference type="EMBL" id="MCW3474320.1"/>
    </source>
</evidence>
<dbReference type="PANTHER" id="PTHR30482">
    <property type="entry name" value="HIGH-AFFINITY BRANCHED-CHAIN AMINO ACID TRANSPORT SYSTEM PERMEASE"/>
    <property type="match status" value="1"/>
</dbReference>
<evidence type="ECO:0000256" key="4">
    <source>
        <dbReference type="ARBA" id="ARBA00022989"/>
    </source>
</evidence>
<dbReference type="PANTHER" id="PTHR30482:SF20">
    <property type="entry name" value="HIGH-AFFINITY BRANCHED-CHAIN AMINO ACID TRANSPORT SYSTEM PERMEASE PROTEIN LIVM"/>
    <property type="match status" value="1"/>
</dbReference>
<feature type="transmembrane region" description="Helical" evidence="6">
    <location>
        <begin position="156"/>
        <end position="175"/>
    </location>
</feature>
<protein>
    <submittedName>
        <fullName evidence="7">Branched-chain amino acid ABC transporter permease</fullName>
    </submittedName>
</protein>
<proteinExistence type="predicted"/>
<keyword evidence="4 6" id="KW-1133">Transmembrane helix</keyword>
<dbReference type="InterPro" id="IPR001851">
    <property type="entry name" value="ABC_transp_permease"/>
</dbReference>
<evidence type="ECO:0000256" key="3">
    <source>
        <dbReference type="ARBA" id="ARBA00022692"/>
    </source>
</evidence>
<keyword evidence="2" id="KW-1003">Cell membrane</keyword>
<dbReference type="CDD" id="cd06581">
    <property type="entry name" value="TM_PBP1_LivM_like"/>
    <property type="match status" value="1"/>
</dbReference>
<evidence type="ECO:0000256" key="6">
    <source>
        <dbReference type="SAM" id="Phobius"/>
    </source>
</evidence>
<comment type="subcellular location">
    <subcellularLocation>
        <location evidence="1">Cell membrane</location>
        <topology evidence="1">Multi-pass membrane protein</topology>
    </subcellularLocation>
</comment>
<name>A0AA42CGY8_9PROT</name>
<dbReference type="AlphaFoldDB" id="A0AA42CGY8"/>
<reference evidence="7" key="2">
    <citation type="submission" date="2022-10" db="EMBL/GenBank/DDBJ databases">
        <authorList>
            <person name="Trinh H.N."/>
        </authorList>
    </citation>
    <scope>NUCLEOTIDE SEQUENCE</scope>
    <source>
        <strain evidence="7">RN2-1</strain>
    </source>
</reference>
<feature type="transmembrane region" description="Helical" evidence="6">
    <location>
        <begin position="28"/>
        <end position="48"/>
    </location>
</feature>
<feature type="transmembrane region" description="Helical" evidence="6">
    <location>
        <begin position="277"/>
        <end position="300"/>
    </location>
</feature>
<gene>
    <name evidence="7" type="ORF">OL599_06975</name>
</gene>
<keyword evidence="8" id="KW-1185">Reference proteome</keyword>
<keyword evidence="5 6" id="KW-0472">Membrane</keyword>
<accession>A0AA42CGY8</accession>
<dbReference type="InterPro" id="IPR043428">
    <property type="entry name" value="LivM-like"/>
</dbReference>
<organism evidence="7 8">
    <name type="scientific">Limobrevibacterium gyesilva</name>
    <dbReference type="NCBI Taxonomy" id="2991712"/>
    <lineage>
        <taxon>Bacteria</taxon>
        <taxon>Pseudomonadati</taxon>
        <taxon>Pseudomonadota</taxon>
        <taxon>Alphaproteobacteria</taxon>
        <taxon>Acetobacterales</taxon>
        <taxon>Acetobacteraceae</taxon>
        <taxon>Limobrevibacterium</taxon>
    </lineage>
</organism>
<keyword evidence="3 6" id="KW-0812">Transmembrane</keyword>
<dbReference type="Pfam" id="PF02653">
    <property type="entry name" value="BPD_transp_2"/>
    <property type="match status" value="1"/>
</dbReference>
<dbReference type="Proteomes" id="UP001165679">
    <property type="component" value="Unassembled WGS sequence"/>
</dbReference>
<feature type="transmembrane region" description="Helical" evidence="6">
    <location>
        <begin position="106"/>
        <end position="124"/>
    </location>
</feature>
<evidence type="ECO:0000256" key="2">
    <source>
        <dbReference type="ARBA" id="ARBA00022475"/>
    </source>
</evidence>